<dbReference type="EMBL" id="LSRX01000554">
    <property type="protein sequence ID" value="OLP94152.1"/>
    <property type="molecule type" value="Genomic_DNA"/>
</dbReference>
<evidence type="ECO:0000313" key="1">
    <source>
        <dbReference type="EMBL" id="OLP94152.1"/>
    </source>
</evidence>
<dbReference type="Proteomes" id="UP000186817">
    <property type="component" value="Unassembled WGS sequence"/>
</dbReference>
<reference evidence="1 2" key="1">
    <citation type="submission" date="2016-02" db="EMBL/GenBank/DDBJ databases">
        <title>Genome analysis of coral dinoflagellate symbionts highlights evolutionary adaptations to a symbiotic lifestyle.</title>
        <authorList>
            <person name="Aranda M."/>
            <person name="Li Y."/>
            <person name="Liew Y.J."/>
            <person name="Baumgarten S."/>
            <person name="Simakov O."/>
            <person name="Wilson M."/>
            <person name="Piel J."/>
            <person name="Ashoor H."/>
            <person name="Bougouffa S."/>
            <person name="Bajic V.B."/>
            <person name="Ryu T."/>
            <person name="Ravasi T."/>
            <person name="Bayer T."/>
            <person name="Micklem G."/>
            <person name="Kim H."/>
            <person name="Bhak J."/>
            <person name="Lajeunesse T.C."/>
            <person name="Voolstra C.R."/>
        </authorList>
    </citation>
    <scope>NUCLEOTIDE SEQUENCE [LARGE SCALE GENOMIC DNA]</scope>
    <source>
        <strain evidence="1 2">CCMP2467</strain>
    </source>
</reference>
<sequence>MTSEPVCLEPADSASPRLASEYGLSITTAPASDALILTSAATGQIYALSPEPDILPRHFAKKNGCKSSGRNCSTTKSDCATKGRDYNLMSVLPIQDMSSKIIETVEGCKFIYEFAPFHEGSVTTRLSCRIDDCGVFLVDRTYKFKSLEKILDYTLEDEVAYKLAYSPFYPWSPFSSRGMPYGKDVQSRGDLYKRQMEKVPRAEVDAAMEAAEGVIMDDEDDAETVAEPECDMDTESVEGVPGTEQTIEVDDDDDEVTDEEILNEPRNDRANVDPEGPFFWRKFRENKWTELHYSYHALVCELIGKEREATIGRATVTQLSVQIIMSGVCKLQDCVDLFCTECFIRLHRKGKRRQHVHLTIDNTGQIFRGGFLVPPEEAQVLTDRARSTVETGPWVPFRDDELNVYWYHLVEKRSVSQSPVDPVTGVDAAVGVDPLPDEEG</sequence>
<dbReference type="OrthoDB" id="414155at2759"/>
<dbReference type="AlphaFoldDB" id="A0A1Q9DG38"/>
<gene>
    <name evidence="1" type="ORF">AK812_SmicGene23814</name>
</gene>
<name>A0A1Q9DG38_SYMMI</name>
<organism evidence="1 2">
    <name type="scientific">Symbiodinium microadriaticum</name>
    <name type="common">Dinoflagellate</name>
    <name type="synonym">Zooxanthella microadriatica</name>
    <dbReference type="NCBI Taxonomy" id="2951"/>
    <lineage>
        <taxon>Eukaryota</taxon>
        <taxon>Sar</taxon>
        <taxon>Alveolata</taxon>
        <taxon>Dinophyceae</taxon>
        <taxon>Suessiales</taxon>
        <taxon>Symbiodiniaceae</taxon>
        <taxon>Symbiodinium</taxon>
    </lineage>
</organism>
<evidence type="ECO:0000313" key="2">
    <source>
        <dbReference type="Proteomes" id="UP000186817"/>
    </source>
</evidence>
<keyword evidence="2" id="KW-1185">Reference proteome</keyword>
<accession>A0A1Q9DG38</accession>
<proteinExistence type="predicted"/>
<protein>
    <submittedName>
        <fullName evidence="1">Uncharacterized protein</fullName>
    </submittedName>
</protein>
<comment type="caution">
    <text evidence="1">The sequence shown here is derived from an EMBL/GenBank/DDBJ whole genome shotgun (WGS) entry which is preliminary data.</text>
</comment>